<organism evidence="1 2">
    <name type="scientific">Pilimelia anulata</name>
    <dbReference type="NCBI Taxonomy" id="53371"/>
    <lineage>
        <taxon>Bacteria</taxon>
        <taxon>Bacillati</taxon>
        <taxon>Actinomycetota</taxon>
        <taxon>Actinomycetes</taxon>
        <taxon>Micromonosporales</taxon>
        <taxon>Micromonosporaceae</taxon>
        <taxon>Pilimelia</taxon>
    </lineage>
</organism>
<protein>
    <submittedName>
        <fullName evidence="1">Uncharacterized protein</fullName>
    </submittedName>
</protein>
<dbReference type="Proteomes" id="UP000649739">
    <property type="component" value="Unassembled WGS sequence"/>
</dbReference>
<accession>A0A8J3B5Q5</accession>
<proteinExistence type="predicted"/>
<dbReference type="RefSeq" id="WP_189169740.1">
    <property type="nucleotide sequence ID" value="NZ_BMQB01000003.1"/>
</dbReference>
<dbReference type="AlphaFoldDB" id="A0A8J3B5Q5"/>
<name>A0A8J3B5Q5_9ACTN</name>
<comment type="caution">
    <text evidence="1">The sequence shown here is derived from an EMBL/GenBank/DDBJ whole genome shotgun (WGS) entry which is preliminary data.</text>
</comment>
<reference evidence="1" key="1">
    <citation type="journal article" date="2014" name="Int. J. Syst. Evol. Microbiol.">
        <title>Complete genome sequence of Corynebacterium casei LMG S-19264T (=DSM 44701T), isolated from a smear-ripened cheese.</title>
        <authorList>
            <consortium name="US DOE Joint Genome Institute (JGI-PGF)"/>
            <person name="Walter F."/>
            <person name="Albersmeier A."/>
            <person name="Kalinowski J."/>
            <person name="Ruckert C."/>
        </authorList>
    </citation>
    <scope>NUCLEOTIDE SEQUENCE</scope>
    <source>
        <strain evidence="1">JCM 3090</strain>
    </source>
</reference>
<gene>
    <name evidence="1" type="ORF">GCM10010123_19600</name>
</gene>
<dbReference type="EMBL" id="BMQB01000003">
    <property type="protein sequence ID" value="GGJ89872.1"/>
    <property type="molecule type" value="Genomic_DNA"/>
</dbReference>
<keyword evidence="2" id="KW-1185">Reference proteome</keyword>
<evidence type="ECO:0000313" key="1">
    <source>
        <dbReference type="EMBL" id="GGJ89872.1"/>
    </source>
</evidence>
<sequence length="200" mass="20796">MPYFPSGVFDPTHHAYQRARALLSDHFDIVDWSDDTGMPMAITLVDVDCGDAFTVTLNDTFVDTAPATILAFTADGRVIAYGPYPGRRAASAAAPAVAAAGPVAATLSASLYEPGPTVEAAVSGWHSIHELVPEGVEFLPGPAGPAAVILIDWTGRRLLPVGPFATAADADAWTPAGLAGDVQRYTLALRATPPAVQEVT</sequence>
<reference evidence="1" key="2">
    <citation type="submission" date="2020-09" db="EMBL/GenBank/DDBJ databases">
        <authorList>
            <person name="Sun Q."/>
            <person name="Ohkuma M."/>
        </authorList>
    </citation>
    <scope>NUCLEOTIDE SEQUENCE</scope>
    <source>
        <strain evidence="1">JCM 3090</strain>
    </source>
</reference>
<evidence type="ECO:0000313" key="2">
    <source>
        <dbReference type="Proteomes" id="UP000649739"/>
    </source>
</evidence>